<evidence type="ECO:0000256" key="6">
    <source>
        <dbReference type="RuleBase" id="RU366034"/>
    </source>
</evidence>
<evidence type="ECO:0000313" key="7">
    <source>
        <dbReference type="EMBL" id="KIY61578.1"/>
    </source>
</evidence>
<dbReference type="PANTHER" id="PTHR35201:SF4">
    <property type="entry name" value="BETA-PINACENE SYNTHASE-RELATED"/>
    <property type="match status" value="1"/>
</dbReference>
<evidence type="ECO:0000256" key="4">
    <source>
        <dbReference type="ARBA" id="ARBA00022842"/>
    </source>
</evidence>
<dbReference type="SFLD" id="SFLDG01020">
    <property type="entry name" value="Terpene_Cyclase_Like_2"/>
    <property type="match status" value="1"/>
</dbReference>
<comment type="similarity">
    <text evidence="2 6">Belongs to the terpene synthase family.</text>
</comment>
<dbReference type="AlphaFoldDB" id="A0A0D7AT78"/>
<dbReference type="OrthoDB" id="6486656at2759"/>
<evidence type="ECO:0000256" key="2">
    <source>
        <dbReference type="ARBA" id="ARBA00006333"/>
    </source>
</evidence>
<keyword evidence="8" id="KW-1185">Reference proteome</keyword>
<evidence type="ECO:0000256" key="5">
    <source>
        <dbReference type="ARBA" id="ARBA00023239"/>
    </source>
</evidence>
<dbReference type="Pfam" id="PF19086">
    <property type="entry name" value="Terpene_syn_C_2"/>
    <property type="match status" value="1"/>
</dbReference>
<dbReference type="InterPro" id="IPR034686">
    <property type="entry name" value="Terpene_cyclase-like_2"/>
</dbReference>
<dbReference type="SUPFAM" id="SSF48576">
    <property type="entry name" value="Terpenoid synthases"/>
    <property type="match status" value="1"/>
</dbReference>
<sequence>MSTIISFPETLRNWPYPRKESQYYREHNTQTDMINRLGLLNEENIKQLIRCSLPLLCSLTYSSLGEEGYSVCLDYINLGFIIDEVTDSMKEWEAAAIGALVSDAVRNPEKPRPEGEHAIGELARLFGQRLAHSGSKACTERFCRPGASWDEYCMSMSEEARDREDHRVRSVEEYMRLRIRTVGVFPTLDLLLFDLEIPQDVLDHPMMNRLRLLVVKIMCFENDLYSYQREVATGEPMHNIVDLLVQIDGMHVQDAIDYVAGKVTDHMAEYLELSKVRFWDDRALDAQMRTYIDGMANWVTGYQCWSFEGQRYFGKDADRVRKERKVMLTNERKTVICW</sequence>
<dbReference type="SFLD" id="SFLDS00005">
    <property type="entry name" value="Isoprenoid_Synthase_Type_I"/>
    <property type="match status" value="1"/>
</dbReference>
<organism evidence="7 8">
    <name type="scientific">Cylindrobasidium torrendii FP15055 ss-10</name>
    <dbReference type="NCBI Taxonomy" id="1314674"/>
    <lineage>
        <taxon>Eukaryota</taxon>
        <taxon>Fungi</taxon>
        <taxon>Dikarya</taxon>
        <taxon>Basidiomycota</taxon>
        <taxon>Agaricomycotina</taxon>
        <taxon>Agaricomycetes</taxon>
        <taxon>Agaricomycetidae</taxon>
        <taxon>Agaricales</taxon>
        <taxon>Marasmiineae</taxon>
        <taxon>Physalacriaceae</taxon>
        <taxon>Cylindrobasidium</taxon>
    </lineage>
</organism>
<dbReference type="GO" id="GO:0008299">
    <property type="term" value="P:isoprenoid biosynthetic process"/>
    <property type="evidence" value="ECO:0007669"/>
    <property type="project" value="UniProtKB-ARBA"/>
</dbReference>
<evidence type="ECO:0000256" key="3">
    <source>
        <dbReference type="ARBA" id="ARBA00022723"/>
    </source>
</evidence>
<proteinExistence type="inferred from homology"/>
<keyword evidence="4 6" id="KW-0460">Magnesium</keyword>
<evidence type="ECO:0000256" key="1">
    <source>
        <dbReference type="ARBA" id="ARBA00001946"/>
    </source>
</evidence>
<keyword evidence="5 6" id="KW-0456">Lyase</keyword>
<dbReference type="PANTHER" id="PTHR35201">
    <property type="entry name" value="TERPENE SYNTHASE"/>
    <property type="match status" value="1"/>
</dbReference>
<evidence type="ECO:0000313" key="8">
    <source>
        <dbReference type="Proteomes" id="UP000054007"/>
    </source>
</evidence>
<keyword evidence="3 6" id="KW-0479">Metal-binding</keyword>
<dbReference type="InterPro" id="IPR008949">
    <property type="entry name" value="Isoprenoid_synthase_dom_sf"/>
</dbReference>
<reference evidence="7 8" key="1">
    <citation type="journal article" date="2015" name="Fungal Genet. Biol.">
        <title>Evolution of novel wood decay mechanisms in Agaricales revealed by the genome sequences of Fistulina hepatica and Cylindrobasidium torrendii.</title>
        <authorList>
            <person name="Floudas D."/>
            <person name="Held B.W."/>
            <person name="Riley R."/>
            <person name="Nagy L.G."/>
            <person name="Koehler G."/>
            <person name="Ransdell A.S."/>
            <person name="Younus H."/>
            <person name="Chow J."/>
            <person name="Chiniquy J."/>
            <person name="Lipzen A."/>
            <person name="Tritt A."/>
            <person name="Sun H."/>
            <person name="Haridas S."/>
            <person name="LaButti K."/>
            <person name="Ohm R.A."/>
            <person name="Kues U."/>
            <person name="Blanchette R.A."/>
            <person name="Grigoriev I.V."/>
            <person name="Minto R.E."/>
            <person name="Hibbett D.S."/>
        </authorList>
    </citation>
    <scope>NUCLEOTIDE SEQUENCE [LARGE SCALE GENOMIC DNA]</scope>
    <source>
        <strain evidence="7 8">FP15055 ss-10</strain>
    </source>
</reference>
<protein>
    <recommendedName>
        <fullName evidence="6">Terpene synthase</fullName>
        <ecNumber evidence="6">4.2.3.-</ecNumber>
    </recommendedName>
</protein>
<dbReference type="Gene3D" id="1.10.600.10">
    <property type="entry name" value="Farnesyl Diphosphate Synthase"/>
    <property type="match status" value="1"/>
</dbReference>
<dbReference type="GO" id="GO:0010333">
    <property type="term" value="F:terpene synthase activity"/>
    <property type="evidence" value="ECO:0007669"/>
    <property type="project" value="InterPro"/>
</dbReference>
<dbReference type="EC" id="4.2.3.-" evidence="6"/>
<dbReference type="EMBL" id="KN880913">
    <property type="protein sequence ID" value="KIY61578.1"/>
    <property type="molecule type" value="Genomic_DNA"/>
</dbReference>
<comment type="cofactor">
    <cofactor evidence="1 6">
        <name>Mg(2+)</name>
        <dbReference type="ChEBI" id="CHEBI:18420"/>
    </cofactor>
</comment>
<gene>
    <name evidence="7" type="ORF">CYLTODRAFT_405471</name>
</gene>
<name>A0A0D7AT78_9AGAR</name>
<accession>A0A0D7AT78</accession>
<dbReference type="Proteomes" id="UP000054007">
    <property type="component" value="Unassembled WGS sequence"/>
</dbReference>
<dbReference type="GO" id="GO:0046872">
    <property type="term" value="F:metal ion binding"/>
    <property type="evidence" value="ECO:0007669"/>
    <property type="project" value="UniProtKB-KW"/>
</dbReference>